<dbReference type="GO" id="GO:0016020">
    <property type="term" value="C:membrane"/>
    <property type="evidence" value="ECO:0007669"/>
    <property type="project" value="UniProtKB-SubCell"/>
</dbReference>
<evidence type="ECO:0000256" key="6">
    <source>
        <dbReference type="SAM" id="Phobius"/>
    </source>
</evidence>
<gene>
    <name evidence="7" type="ORF">B0H16DRAFT_1548073</name>
</gene>
<feature type="region of interest" description="Disordered" evidence="5">
    <location>
        <begin position="145"/>
        <end position="167"/>
    </location>
</feature>
<feature type="transmembrane region" description="Helical" evidence="6">
    <location>
        <begin position="281"/>
        <end position="303"/>
    </location>
</feature>
<evidence type="ECO:0000256" key="1">
    <source>
        <dbReference type="ARBA" id="ARBA00004141"/>
    </source>
</evidence>
<name>A0AAD7IW97_9AGAR</name>
<feature type="compositionally biased region" description="Polar residues" evidence="5">
    <location>
        <begin position="465"/>
        <end position="474"/>
    </location>
</feature>
<proteinExistence type="predicted"/>
<evidence type="ECO:0008006" key="9">
    <source>
        <dbReference type="Google" id="ProtNLM"/>
    </source>
</evidence>
<comment type="caution">
    <text evidence="7">The sequence shown here is derived from an EMBL/GenBank/DDBJ whole genome shotgun (WGS) entry which is preliminary data.</text>
</comment>
<protein>
    <recommendedName>
        <fullName evidence="9">Tetraspanin Tsp2</fullName>
    </recommendedName>
</protein>
<accession>A0AAD7IW97</accession>
<evidence type="ECO:0000256" key="3">
    <source>
        <dbReference type="ARBA" id="ARBA00022989"/>
    </source>
</evidence>
<feature type="transmembrane region" description="Helical" evidence="6">
    <location>
        <begin position="256"/>
        <end position="275"/>
    </location>
</feature>
<dbReference type="EMBL" id="JARKIB010000061">
    <property type="protein sequence ID" value="KAJ7751704.1"/>
    <property type="molecule type" value="Genomic_DNA"/>
</dbReference>
<evidence type="ECO:0000313" key="8">
    <source>
        <dbReference type="Proteomes" id="UP001215598"/>
    </source>
</evidence>
<feature type="transmembrane region" description="Helical" evidence="6">
    <location>
        <begin position="376"/>
        <end position="396"/>
    </location>
</feature>
<comment type="subcellular location">
    <subcellularLocation>
        <location evidence="1">Membrane</location>
        <topology evidence="1">Multi-pass membrane protein</topology>
    </subcellularLocation>
</comment>
<dbReference type="Pfam" id="PF00335">
    <property type="entry name" value="Tetraspanin"/>
    <property type="match status" value="1"/>
</dbReference>
<evidence type="ECO:0000256" key="4">
    <source>
        <dbReference type="ARBA" id="ARBA00023136"/>
    </source>
</evidence>
<feature type="region of interest" description="Disordered" evidence="5">
    <location>
        <begin position="1"/>
        <end position="59"/>
    </location>
</feature>
<evidence type="ECO:0000256" key="5">
    <source>
        <dbReference type="SAM" id="MobiDB-lite"/>
    </source>
</evidence>
<sequence>MASPPSPPSRHAPSYSREISSTSSTMPLMPSNRSPSSSSLGPSTLRPVHTRADSQPLSWISPEDFDAHALFDAPIPRPMVDGMPRARSPSFASGTARPRTLSFGGSSLLNFGEGSSSRAPSAFGINADRASLSINYLPSKFSDALAEGGPRRRKRKNATQPAMARGGGVDAFKRGEARMPEDRDDLHPSAARKGWFDRSETGSRWTRFKWVLFLFNAVYSVFALVGLVGCLLLWLDILNKSDVIRVANRTELIFSTLAAGFAVFTSVFGWAGVMLNNRSFLAFYCFFLWISFAFLVVPGYITYRRQSLNLEAKVNFQWSEAFDIDARRRVQNALGCCGYFSPYVEASISSTCYARSVLPGCKAPYYHFERTVLRRWFIVIFSLAGFNIAVIMASLLCSNHVTYRFGKGMMPKAYRLNEESVAVIMDNYAAQLADEYGPEVAAAVMSHSRAASTIDLTELSTMQPMSVGRNASSPSPGPGGQTRYGTIPGTTPDTAM</sequence>
<organism evidence="7 8">
    <name type="scientific">Mycena metata</name>
    <dbReference type="NCBI Taxonomy" id="1033252"/>
    <lineage>
        <taxon>Eukaryota</taxon>
        <taxon>Fungi</taxon>
        <taxon>Dikarya</taxon>
        <taxon>Basidiomycota</taxon>
        <taxon>Agaricomycotina</taxon>
        <taxon>Agaricomycetes</taxon>
        <taxon>Agaricomycetidae</taxon>
        <taxon>Agaricales</taxon>
        <taxon>Marasmiineae</taxon>
        <taxon>Mycenaceae</taxon>
        <taxon>Mycena</taxon>
    </lineage>
</organism>
<keyword evidence="2 6" id="KW-0812">Transmembrane</keyword>
<keyword evidence="3 6" id="KW-1133">Transmembrane helix</keyword>
<dbReference type="Proteomes" id="UP001215598">
    <property type="component" value="Unassembled WGS sequence"/>
</dbReference>
<dbReference type="InterPro" id="IPR018499">
    <property type="entry name" value="Tetraspanin/Peripherin"/>
</dbReference>
<keyword evidence="8" id="KW-1185">Reference proteome</keyword>
<evidence type="ECO:0000313" key="7">
    <source>
        <dbReference type="EMBL" id="KAJ7751704.1"/>
    </source>
</evidence>
<evidence type="ECO:0000256" key="2">
    <source>
        <dbReference type="ARBA" id="ARBA00022692"/>
    </source>
</evidence>
<feature type="compositionally biased region" description="Low complexity" evidence="5">
    <location>
        <begin position="11"/>
        <end position="47"/>
    </location>
</feature>
<feature type="region of interest" description="Disordered" evidence="5">
    <location>
        <begin position="465"/>
        <end position="496"/>
    </location>
</feature>
<reference evidence="7" key="1">
    <citation type="submission" date="2023-03" db="EMBL/GenBank/DDBJ databases">
        <title>Massive genome expansion in bonnet fungi (Mycena s.s.) driven by repeated elements and novel gene families across ecological guilds.</title>
        <authorList>
            <consortium name="Lawrence Berkeley National Laboratory"/>
            <person name="Harder C.B."/>
            <person name="Miyauchi S."/>
            <person name="Viragh M."/>
            <person name="Kuo A."/>
            <person name="Thoen E."/>
            <person name="Andreopoulos B."/>
            <person name="Lu D."/>
            <person name="Skrede I."/>
            <person name="Drula E."/>
            <person name="Henrissat B."/>
            <person name="Morin E."/>
            <person name="Kohler A."/>
            <person name="Barry K."/>
            <person name="LaButti K."/>
            <person name="Morin E."/>
            <person name="Salamov A."/>
            <person name="Lipzen A."/>
            <person name="Mereny Z."/>
            <person name="Hegedus B."/>
            <person name="Baldrian P."/>
            <person name="Stursova M."/>
            <person name="Weitz H."/>
            <person name="Taylor A."/>
            <person name="Grigoriev I.V."/>
            <person name="Nagy L.G."/>
            <person name="Martin F."/>
            <person name="Kauserud H."/>
        </authorList>
    </citation>
    <scope>NUCLEOTIDE SEQUENCE</scope>
    <source>
        <strain evidence="7">CBHHK182m</strain>
    </source>
</reference>
<feature type="compositionally biased region" description="Pro residues" evidence="5">
    <location>
        <begin position="1"/>
        <end position="10"/>
    </location>
</feature>
<feature type="transmembrane region" description="Helical" evidence="6">
    <location>
        <begin position="210"/>
        <end position="235"/>
    </location>
</feature>
<keyword evidence="4 6" id="KW-0472">Membrane</keyword>
<dbReference type="AlphaFoldDB" id="A0AAD7IW97"/>